<dbReference type="Pfam" id="PF06097">
    <property type="entry name" value="DUF945"/>
    <property type="match status" value="1"/>
</dbReference>
<evidence type="ECO:0000313" key="1">
    <source>
        <dbReference type="EMBL" id="VVN99099.1"/>
    </source>
</evidence>
<organism evidence="1 2">
    <name type="scientific">Pseudomonas fluorescens</name>
    <dbReference type="NCBI Taxonomy" id="294"/>
    <lineage>
        <taxon>Bacteria</taxon>
        <taxon>Pseudomonadati</taxon>
        <taxon>Pseudomonadota</taxon>
        <taxon>Gammaproteobacteria</taxon>
        <taxon>Pseudomonadales</taxon>
        <taxon>Pseudomonadaceae</taxon>
        <taxon>Pseudomonas</taxon>
    </lineage>
</organism>
<dbReference type="InterPro" id="IPR010352">
    <property type="entry name" value="DUF945"/>
</dbReference>
<gene>
    <name evidence="1" type="primary">ydgA</name>
    <name evidence="1" type="ORF">PS712_02516</name>
</gene>
<dbReference type="RefSeq" id="WP_150702600.1">
    <property type="nucleotide sequence ID" value="NZ_CABVIB010000011.1"/>
</dbReference>
<dbReference type="EMBL" id="CABVIB010000011">
    <property type="protein sequence ID" value="VVN99099.1"/>
    <property type="molecule type" value="Genomic_DNA"/>
</dbReference>
<dbReference type="AlphaFoldDB" id="A0A5E7C3S9"/>
<evidence type="ECO:0000313" key="2">
    <source>
        <dbReference type="Proteomes" id="UP000326018"/>
    </source>
</evidence>
<dbReference type="Proteomes" id="UP000326018">
    <property type="component" value="Unassembled WGS sequence"/>
</dbReference>
<dbReference type="OrthoDB" id="5444681at2"/>
<name>A0A5E7C3S9_PSEFL</name>
<reference evidence="1 2" key="1">
    <citation type="submission" date="2019-09" db="EMBL/GenBank/DDBJ databases">
        <authorList>
            <person name="Chandra G."/>
            <person name="Truman W A."/>
        </authorList>
    </citation>
    <scope>NUCLEOTIDE SEQUENCE [LARGE SCALE GENOMIC DNA]</scope>
    <source>
        <strain evidence="1">PS712</strain>
    </source>
</reference>
<sequence length="501" mass="53679">MNKSAGVLLGIVVAIGAISAGGAWYTGTKIEGVLNTSLADANKQLQAALVGYKGTASLELVSLERHVFSSTAHYRLKGEGEMFGEAPVELLFVDRIEHGPLPFSRLVSLKWLPVMATSHYELEKTPLTEKWFAAAKDASPLKGVVNIGYDNSTNGTLEFLPLETALDDKSSLKFSGMKVDVAASAQAQKVKADGYMDSLKLTTVSEDQAPVQVELNGLTLASNLTKSTYGYYTGDNTVELSNSKTTYGAKQSVLGFKNFEMKNHTEESGTSASGRADYKVGEVSLNGKAVGSAQMAMSLKNLDIPSTLALMQIYQTKLQPYEQAAAEAAEAGQPVPELNLTEAEEAQLKTNLEQLLAAGPQVALENLSFNTTNGESRANLVLDLTKPQSIDLPADQLVKQLVALLDFNLKVSKPMLVDVLTVQSQLDGQTDAKLIADQATATADMFSSMAVGSQLAKLDGNNIVTKLHYANNQVDFNGQKMTLEEFVGFVMSKFGGPVEVQ</sequence>
<proteinExistence type="predicted"/>
<accession>A0A5E7C3S9</accession>
<protein>
    <submittedName>
        <fullName evidence="1">Protein YdgA</fullName>
    </submittedName>
</protein>